<name>A0ABQ6BBP6_9BRAD</name>
<protein>
    <submittedName>
        <fullName evidence="1">Uncharacterized protein</fullName>
    </submittedName>
</protein>
<evidence type="ECO:0000313" key="1">
    <source>
        <dbReference type="EMBL" id="GLR90370.1"/>
    </source>
</evidence>
<sequence length="288" mass="31044">MRNWRPEDERAQVDAVIRKARAAGIDCAQWQAGSIEAVVASAIDGSTTQGFLLVSPAGRKKRISSVLTKGGIADAWSGEPESVRRIEANLAGAGRTSPMLAVSRSYLDRAVAHHLALSTEKREAAPLGLLQVAETIGGADWQPARMAFGEALAGLIADIPKTMCEAAALASVLRKSDDLADLDAVALSWFEDDPQVAQAVEGARGRDHAKLANYLLQSALARHRDRWAETVLRTALWMYEAPPEADLCWRELALVAKALADGRDMTEIGLMRNIALRTIAVLRSAGRM</sequence>
<organism evidence="1 2">
    <name type="scientific">Bradyrhizobium iriomotense</name>
    <dbReference type="NCBI Taxonomy" id="441950"/>
    <lineage>
        <taxon>Bacteria</taxon>
        <taxon>Pseudomonadati</taxon>
        <taxon>Pseudomonadota</taxon>
        <taxon>Alphaproteobacteria</taxon>
        <taxon>Hyphomicrobiales</taxon>
        <taxon>Nitrobacteraceae</taxon>
        <taxon>Bradyrhizobium</taxon>
    </lineage>
</organism>
<dbReference type="Proteomes" id="UP001156905">
    <property type="component" value="Unassembled WGS sequence"/>
</dbReference>
<proteinExistence type="predicted"/>
<evidence type="ECO:0000313" key="2">
    <source>
        <dbReference type="Proteomes" id="UP001156905"/>
    </source>
</evidence>
<accession>A0ABQ6BBP6</accession>
<keyword evidence="2" id="KW-1185">Reference proteome</keyword>
<comment type="caution">
    <text evidence="1">The sequence shown here is derived from an EMBL/GenBank/DDBJ whole genome shotgun (WGS) entry which is preliminary data.</text>
</comment>
<dbReference type="EMBL" id="BSOW01000033">
    <property type="protein sequence ID" value="GLR90370.1"/>
    <property type="molecule type" value="Genomic_DNA"/>
</dbReference>
<gene>
    <name evidence="1" type="ORF">GCM10007857_70850</name>
</gene>
<reference evidence="2" key="1">
    <citation type="journal article" date="2019" name="Int. J. Syst. Evol. Microbiol.">
        <title>The Global Catalogue of Microorganisms (GCM) 10K type strain sequencing project: providing services to taxonomists for standard genome sequencing and annotation.</title>
        <authorList>
            <consortium name="The Broad Institute Genomics Platform"/>
            <consortium name="The Broad Institute Genome Sequencing Center for Infectious Disease"/>
            <person name="Wu L."/>
            <person name="Ma J."/>
        </authorList>
    </citation>
    <scope>NUCLEOTIDE SEQUENCE [LARGE SCALE GENOMIC DNA]</scope>
    <source>
        <strain evidence="2">NBRC 102520</strain>
    </source>
</reference>